<accession>A0ACB1AJR1</accession>
<proteinExistence type="predicted"/>
<keyword evidence="2" id="KW-1185">Reference proteome</keyword>
<dbReference type="EMBL" id="CAVMJV010000087">
    <property type="protein sequence ID" value="CAK5091256.1"/>
    <property type="molecule type" value="Genomic_DNA"/>
</dbReference>
<name>A0ACB1AJR1_MELEN</name>
<gene>
    <name evidence="1" type="ORF">MENTE1834_LOCUS39090</name>
</gene>
<organism evidence="1 2">
    <name type="scientific">Meloidogyne enterolobii</name>
    <name type="common">Root-knot nematode worm</name>
    <name type="synonym">Meloidogyne mayaguensis</name>
    <dbReference type="NCBI Taxonomy" id="390850"/>
    <lineage>
        <taxon>Eukaryota</taxon>
        <taxon>Metazoa</taxon>
        <taxon>Ecdysozoa</taxon>
        <taxon>Nematoda</taxon>
        <taxon>Chromadorea</taxon>
        <taxon>Rhabditida</taxon>
        <taxon>Tylenchina</taxon>
        <taxon>Tylenchomorpha</taxon>
        <taxon>Tylenchoidea</taxon>
        <taxon>Meloidogynidae</taxon>
        <taxon>Meloidogyninae</taxon>
        <taxon>Meloidogyne</taxon>
    </lineage>
</organism>
<comment type="caution">
    <text evidence="1">The sequence shown here is derived from an EMBL/GenBank/DDBJ whole genome shotgun (WGS) entry which is preliminary data.</text>
</comment>
<sequence length="175" mass="20094">MDAFNLDIFEVVLAVCKHLWIDKTKPTDLTKLIKFLALNEYKIIKLIEVLIDGQEINDLDELLSNLLITPCDALLLLTIIWTELEFPSVARLFEPYLTFPPLSSKITNSEVQQAEDDFNQLLDEHLDIYSGIDLNIIERFVVFLNESLVDYQTLLKPFGGSGESPPLPQEKEKIW</sequence>
<evidence type="ECO:0000313" key="2">
    <source>
        <dbReference type="Proteomes" id="UP001497535"/>
    </source>
</evidence>
<reference evidence="1" key="1">
    <citation type="submission" date="2023-11" db="EMBL/GenBank/DDBJ databases">
        <authorList>
            <person name="Poullet M."/>
        </authorList>
    </citation>
    <scope>NUCLEOTIDE SEQUENCE</scope>
    <source>
        <strain evidence="1">E1834</strain>
    </source>
</reference>
<evidence type="ECO:0000313" key="1">
    <source>
        <dbReference type="EMBL" id="CAK5091256.1"/>
    </source>
</evidence>
<protein>
    <submittedName>
        <fullName evidence="1">Uncharacterized protein</fullName>
    </submittedName>
</protein>
<dbReference type="Proteomes" id="UP001497535">
    <property type="component" value="Unassembled WGS sequence"/>
</dbReference>